<reference evidence="1 2" key="1">
    <citation type="submission" date="2024-04" db="EMBL/GenBank/DDBJ databases">
        <authorList>
            <person name="Fracassetti M."/>
        </authorList>
    </citation>
    <scope>NUCLEOTIDE SEQUENCE [LARGE SCALE GENOMIC DNA]</scope>
</reference>
<dbReference type="Proteomes" id="UP001497516">
    <property type="component" value="Chromosome 8"/>
</dbReference>
<evidence type="ECO:0000313" key="2">
    <source>
        <dbReference type="Proteomes" id="UP001497516"/>
    </source>
</evidence>
<keyword evidence="2" id="KW-1185">Reference proteome</keyword>
<organism evidence="1 2">
    <name type="scientific">Linum trigynum</name>
    <dbReference type="NCBI Taxonomy" id="586398"/>
    <lineage>
        <taxon>Eukaryota</taxon>
        <taxon>Viridiplantae</taxon>
        <taxon>Streptophyta</taxon>
        <taxon>Embryophyta</taxon>
        <taxon>Tracheophyta</taxon>
        <taxon>Spermatophyta</taxon>
        <taxon>Magnoliopsida</taxon>
        <taxon>eudicotyledons</taxon>
        <taxon>Gunneridae</taxon>
        <taxon>Pentapetalae</taxon>
        <taxon>rosids</taxon>
        <taxon>fabids</taxon>
        <taxon>Malpighiales</taxon>
        <taxon>Linaceae</taxon>
        <taxon>Linum</taxon>
    </lineage>
</organism>
<gene>
    <name evidence="1" type="ORF">LTRI10_LOCUS46682</name>
</gene>
<sequence>MSVVLCSGLSAGLLDFRSEQSVPILVDYECDVAGLLDHTMGHHPDVADPGDSLFHPPASWFRHLCSWPCSGSLLQHLGGRWRR</sequence>
<protein>
    <submittedName>
        <fullName evidence="1">Uncharacterized protein</fullName>
    </submittedName>
</protein>
<dbReference type="AlphaFoldDB" id="A0AAV2GBB6"/>
<evidence type="ECO:0000313" key="1">
    <source>
        <dbReference type="EMBL" id="CAL1406990.1"/>
    </source>
</evidence>
<proteinExistence type="predicted"/>
<accession>A0AAV2GBB6</accession>
<name>A0AAV2GBB6_9ROSI</name>
<dbReference type="EMBL" id="OZ034821">
    <property type="protein sequence ID" value="CAL1406990.1"/>
    <property type="molecule type" value="Genomic_DNA"/>
</dbReference>